<dbReference type="Pfam" id="PF00924">
    <property type="entry name" value="MS_channel_2nd"/>
    <property type="match status" value="1"/>
</dbReference>
<feature type="signal peptide" evidence="8">
    <location>
        <begin position="1"/>
        <end position="28"/>
    </location>
</feature>
<keyword evidence="12" id="KW-1185">Reference proteome</keyword>
<keyword evidence="4 7" id="KW-0812">Transmembrane</keyword>
<feature type="domain" description="Mechanosensitive ion channel MscS C-terminal" evidence="10">
    <location>
        <begin position="437"/>
        <end position="517"/>
    </location>
</feature>
<keyword evidence="3" id="KW-1003">Cell membrane</keyword>
<keyword evidence="5 7" id="KW-1133">Transmembrane helix</keyword>
<comment type="similarity">
    <text evidence="2 7">Belongs to the MscS (TC 1.A.23) family.</text>
</comment>
<dbReference type="PATRIC" id="fig|1454004.3.peg.202"/>
<keyword evidence="7" id="KW-0407">Ion channel</keyword>
<dbReference type="Proteomes" id="UP000022141">
    <property type="component" value="Unassembled WGS sequence"/>
</dbReference>
<dbReference type="STRING" id="1454004.AW11_00194"/>
<comment type="subcellular location">
    <subcellularLocation>
        <location evidence="7">Cell inner membrane</location>
        <topology evidence="7">Multi-pass membrane protein</topology>
    </subcellularLocation>
    <subcellularLocation>
        <location evidence="1">Cell membrane</location>
        <topology evidence="1">Multi-pass membrane protein</topology>
    </subcellularLocation>
</comment>
<dbReference type="GO" id="GO:0008381">
    <property type="term" value="F:mechanosensitive monoatomic ion channel activity"/>
    <property type="evidence" value="ECO:0007669"/>
    <property type="project" value="InterPro"/>
</dbReference>
<feature type="domain" description="Mechanosensitive ion channel MscS" evidence="9">
    <location>
        <begin position="359"/>
        <end position="424"/>
    </location>
</feature>
<dbReference type="InterPro" id="IPR049278">
    <property type="entry name" value="MS_channel_C"/>
</dbReference>
<dbReference type="EMBL" id="JEMY01000002">
    <property type="protein sequence ID" value="EXI91150.1"/>
    <property type="molecule type" value="Genomic_DNA"/>
</dbReference>
<dbReference type="SUPFAM" id="SSF82689">
    <property type="entry name" value="Mechanosensitive channel protein MscS (YggB), C-terminal domain"/>
    <property type="match status" value="1"/>
</dbReference>
<keyword evidence="7" id="KW-0997">Cell inner membrane</keyword>
<keyword evidence="8" id="KW-0732">Signal</keyword>
<dbReference type="AlphaFoldDB" id="A0A011QPY4"/>
<evidence type="ECO:0000256" key="6">
    <source>
        <dbReference type="ARBA" id="ARBA00023136"/>
    </source>
</evidence>
<dbReference type="eggNOG" id="COG3264">
    <property type="taxonomic scope" value="Bacteria"/>
</dbReference>
<feature type="transmembrane region" description="Helical" evidence="7">
    <location>
        <begin position="316"/>
        <end position="333"/>
    </location>
</feature>
<sequence length="556" mass="60621">MGCSLLHFLSGSLFVLLTTAGGASLASAPGLENLLADVHPDAEIATAPVELDGRVLFRVRGVTSFPAEARAAAISARIERLASDPKVDADSVQVVDSTNHSAISVAERTVMTLFDADARIEQVEREELAAASGERIRRAIDDYRRERTPEALREHAVAAALALAALAVVVAALIWLTRRLHALLAKRLRFRIGTVEIKSFEIVRAERIWAALRAAVSALGFLSIAVAVFASLDFVLGGFPWTRAFARDLAAVVISPLKTMGQAFVDYLPDLVFLVILALVVRFFLRLIRLFFDAVARGSVTLEDFETEWAWPTYKIVRFAVLTFAVIVAYPYIPGSDSEAFKGISLLVGLVVSIGSSSAIANLVAGLMITYRRSFKLGDRVMIGDVTGDVIDIHAQVTHLRTLKNEEVTIANSQILNGHVVNYSSLAEESGLIVHSTVGIGYETPWRQVEALLLMAVARTPGLLAEPPPFVLYGELGDFCVSYEINAHCRDAHAVPRLHAQLQRNILDVFNEYGVQIMTPNYETDTDRPKLVERANWYAAPAGPAPAPLESESARR</sequence>
<dbReference type="Gene3D" id="1.10.287.1260">
    <property type="match status" value="1"/>
</dbReference>
<evidence type="ECO:0000313" key="11">
    <source>
        <dbReference type="EMBL" id="EXI91150.1"/>
    </source>
</evidence>
<comment type="caution">
    <text evidence="7">Lacks conserved residue(s) required for the propagation of feature annotation.</text>
</comment>
<reference evidence="11" key="1">
    <citation type="submission" date="2014-02" db="EMBL/GenBank/DDBJ databases">
        <title>Expanding our view of genomic diversity in Candidatus Accumulibacter clades.</title>
        <authorList>
            <person name="Skennerton C.T."/>
            <person name="Barr J.J."/>
            <person name="Slater F.R."/>
            <person name="Bond P.L."/>
            <person name="Tyson G.W."/>
        </authorList>
    </citation>
    <scope>NUCLEOTIDE SEQUENCE [LARGE SCALE GENOMIC DNA]</scope>
</reference>
<dbReference type="PANTHER" id="PTHR30221:SF18">
    <property type="entry name" value="SLL0590 PROTEIN"/>
    <property type="match status" value="1"/>
</dbReference>
<dbReference type="InterPro" id="IPR023408">
    <property type="entry name" value="MscS_beta-dom_sf"/>
</dbReference>
<comment type="subunit">
    <text evidence="7">Homoheptamer.</text>
</comment>
<evidence type="ECO:0000256" key="3">
    <source>
        <dbReference type="ARBA" id="ARBA00022475"/>
    </source>
</evidence>
<evidence type="ECO:0000256" key="5">
    <source>
        <dbReference type="ARBA" id="ARBA00022989"/>
    </source>
</evidence>
<dbReference type="GO" id="GO:0005886">
    <property type="term" value="C:plasma membrane"/>
    <property type="evidence" value="ECO:0007669"/>
    <property type="project" value="UniProtKB-SubCell"/>
</dbReference>
<keyword evidence="6 7" id="KW-0472">Membrane</keyword>
<dbReference type="SUPFAM" id="SSF50182">
    <property type="entry name" value="Sm-like ribonucleoproteins"/>
    <property type="match status" value="1"/>
</dbReference>
<dbReference type="InterPro" id="IPR010920">
    <property type="entry name" value="LSM_dom_sf"/>
</dbReference>
<feature type="transmembrane region" description="Helical" evidence="7">
    <location>
        <begin position="156"/>
        <end position="177"/>
    </location>
</feature>
<feature type="transmembrane region" description="Helical" evidence="7">
    <location>
        <begin position="345"/>
        <end position="371"/>
    </location>
</feature>
<keyword evidence="7" id="KW-0406">Ion transport</keyword>
<evidence type="ECO:0000256" key="8">
    <source>
        <dbReference type="SAM" id="SignalP"/>
    </source>
</evidence>
<dbReference type="Gene3D" id="3.30.70.100">
    <property type="match status" value="1"/>
</dbReference>
<dbReference type="Pfam" id="PF21082">
    <property type="entry name" value="MS_channel_3rd"/>
    <property type="match status" value="1"/>
</dbReference>
<evidence type="ECO:0000256" key="7">
    <source>
        <dbReference type="RuleBase" id="RU369025"/>
    </source>
</evidence>
<comment type="caution">
    <text evidence="11">The sequence shown here is derived from an EMBL/GenBank/DDBJ whole genome shotgun (WGS) entry which is preliminary data.</text>
</comment>
<accession>A0A011QPY4</accession>
<feature type="chain" id="PRO_5001462418" description="Small-conductance mechanosensitive channel" evidence="8">
    <location>
        <begin position="29"/>
        <end position="556"/>
    </location>
</feature>
<dbReference type="InterPro" id="IPR011066">
    <property type="entry name" value="MscS_channel_C_sf"/>
</dbReference>
<evidence type="ECO:0000259" key="9">
    <source>
        <dbReference type="Pfam" id="PF00924"/>
    </source>
</evidence>
<dbReference type="InterPro" id="IPR045275">
    <property type="entry name" value="MscS_archaea/bacteria_type"/>
</dbReference>
<dbReference type="Gene3D" id="2.30.30.60">
    <property type="match status" value="1"/>
</dbReference>
<gene>
    <name evidence="11" type="primary">kefA_1</name>
    <name evidence="11" type="ORF">AW11_00194</name>
</gene>
<evidence type="ECO:0000259" key="10">
    <source>
        <dbReference type="Pfam" id="PF21082"/>
    </source>
</evidence>
<evidence type="ECO:0000256" key="2">
    <source>
        <dbReference type="ARBA" id="ARBA00008017"/>
    </source>
</evidence>
<protein>
    <recommendedName>
        <fullName evidence="7">Small-conductance mechanosensitive channel</fullName>
    </recommendedName>
</protein>
<feature type="transmembrane region" description="Helical" evidence="7">
    <location>
        <begin position="267"/>
        <end position="285"/>
    </location>
</feature>
<dbReference type="InterPro" id="IPR006685">
    <property type="entry name" value="MscS_channel_2nd"/>
</dbReference>
<name>A0A011QPY4_ACCRE</name>
<evidence type="ECO:0000256" key="4">
    <source>
        <dbReference type="ARBA" id="ARBA00022692"/>
    </source>
</evidence>
<proteinExistence type="inferred from homology"/>
<organism evidence="11 12">
    <name type="scientific">Accumulibacter regalis</name>
    <dbReference type="NCBI Taxonomy" id="522306"/>
    <lineage>
        <taxon>Bacteria</taxon>
        <taxon>Pseudomonadati</taxon>
        <taxon>Pseudomonadota</taxon>
        <taxon>Betaproteobacteria</taxon>
        <taxon>Candidatus Accumulibacter</taxon>
    </lineage>
</organism>
<dbReference type="PANTHER" id="PTHR30221">
    <property type="entry name" value="SMALL-CONDUCTANCE MECHANOSENSITIVE CHANNEL"/>
    <property type="match status" value="1"/>
</dbReference>
<feature type="transmembrane region" description="Helical" evidence="7">
    <location>
        <begin position="208"/>
        <end position="232"/>
    </location>
</feature>
<comment type="function">
    <text evidence="7">Mechanosensitive channel that participates in the regulation of osmotic pressure changes within the cell, opening in response to stretch forces in the membrane lipid bilayer, without the need for other proteins. Contributes to normal resistance to hypoosmotic shock. Forms an ion channel of 1.0 nanosiemens conductance with a slight preference for anions.</text>
</comment>
<evidence type="ECO:0000313" key="12">
    <source>
        <dbReference type="Proteomes" id="UP000022141"/>
    </source>
</evidence>
<evidence type="ECO:0000256" key="1">
    <source>
        <dbReference type="ARBA" id="ARBA00004651"/>
    </source>
</evidence>
<keyword evidence="7" id="KW-0813">Transport</keyword>